<name>A0A222P1P7_9GAMM</name>
<evidence type="ECO:0000313" key="2">
    <source>
        <dbReference type="Proteomes" id="UP000201728"/>
    </source>
</evidence>
<dbReference type="OrthoDB" id="9891710at2"/>
<sequence length="75" mass="8411">MKIRYTREELLAMNIGNTGKPNTPPPSANIPVEIRKNYPNINTVFQQRAGTCKPTEKLHDFDESHPEGSASIVVF</sequence>
<dbReference type="Proteomes" id="UP000201728">
    <property type="component" value="Chromosome"/>
</dbReference>
<dbReference type="RefSeq" id="WP_157698189.1">
    <property type="nucleotide sequence ID" value="NZ_CP016397.1"/>
</dbReference>
<gene>
    <name evidence="1" type="ORF">clem_06165</name>
</gene>
<organism evidence="1 2">
    <name type="scientific">Legionella clemsonensis</name>
    <dbReference type="NCBI Taxonomy" id="1867846"/>
    <lineage>
        <taxon>Bacteria</taxon>
        <taxon>Pseudomonadati</taxon>
        <taxon>Pseudomonadota</taxon>
        <taxon>Gammaproteobacteria</taxon>
        <taxon>Legionellales</taxon>
        <taxon>Legionellaceae</taxon>
        <taxon>Legionella</taxon>
    </lineage>
</organism>
<evidence type="ECO:0000313" key="1">
    <source>
        <dbReference type="EMBL" id="ASQ45788.1"/>
    </source>
</evidence>
<dbReference type="AlphaFoldDB" id="A0A222P1P7"/>
<proteinExistence type="predicted"/>
<accession>A0A222P1P7</accession>
<dbReference type="EMBL" id="CP016397">
    <property type="protein sequence ID" value="ASQ45788.1"/>
    <property type="molecule type" value="Genomic_DNA"/>
</dbReference>
<dbReference type="KEGG" id="lcd:clem_06165"/>
<keyword evidence="2" id="KW-1185">Reference proteome</keyword>
<reference evidence="1 2" key="1">
    <citation type="submission" date="2016-07" db="EMBL/GenBank/DDBJ databases">
        <authorList>
            <person name="Hassler H."/>
        </authorList>
    </citation>
    <scope>NUCLEOTIDE SEQUENCE [LARGE SCALE GENOMIC DNA]</scope>
    <source>
        <strain evidence="1 2">CDC-D5610</strain>
    </source>
</reference>
<protein>
    <submittedName>
        <fullName evidence="1">Uncharacterized protein</fullName>
    </submittedName>
</protein>